<feature type="chain" id="PRO_5031179583" evidence="2">
    <location>
        <begin position="31"/>
        <end position="303"/>
    </location>
</feature>
<accession>A0A7X9WYK0</accession>
<organism evidence="3 4">
    <name type="scientific">Sphingobium psychrophilum</name>
    <dbReference type="NCBI Taxonomy" id="2728834"/>
    <lineage>
        <taxon>Bacteria</taxon>
        <taxon>Pseudomonadati</taxon>
        <taxon>Pseudomonadota</taxon>
        <taxon>Alphaproteobacteria</taxon>
        <taxon>Sphingomonadales</taxon>
        <taxon>Sphingomonadaceae</taxon>
        <taxon>Sphingobium</taxon>
    </lineage>
</organism>
<protein>
    <submittedName>
        <fullName evidence="3">Conjugal transfer protein TrbC</fullName>
    </submittedName>
</protein>
<dbReference type="InterPro" id="IPR019106">
    <property type="entry name" value="T4SS_TrbC"/>
</dbReference>
<evidence type="ECO:0000256" key="2">
    <source>
        <dbReference type="SAM" id="SignalP"/>
    </source>
</evidence>
<dbReference type="EMBL" id="JABBFV010000017">
    <property type="protein sequence ID" value="NML12215.1"/>
    <property type="molecule type" value="Genomic_DNA"/>
</dbReference>
<evidence type="ECO:0000256" key="1">
    <source>
        <dbReference type="SAM" id="MobiDB-lite"/>
    </source>
</evidence>
<feature type="signal peptide" evidence="2">
    <location>
        <begin position="1"/>
        <end position="30"/>
    </location>
</feature>
<name>A0A7X9WYK0_9SPHN</name>
<dbReference type="AlphaFoldDB" id="A0A7X9WYK0"/>
<evidence type="ECO:0000313" key="4">
    <source>
        <dbReference type="Proteomes" id="UP000519023"/>
    </source>
</evidence>
<reference evidence="3 4" key="1">
    <citation type="submission" date="2020-04" db="EMBL/GenBank/DDBJ databases">
        <title>Sphingobium sp. AR-3-1 isolated from Arctic soil.</title>
        <authorList>
            <person name="Dahal R.H."/>
            <person name="Chaudhary D.K."/>
        </authorList>
    </citation>
    <scope>NUCLEOTIDE SEQUENCE [LARGE SCALE GENOMIC DNA]</scope>
    <source>
        <strain evidence="3 4">AR-3-1</strain>
    </source>
</reference>
<evidence type="ECO:0000313" key="3">
    <source>
        <dbReference type="EMBL" id="NML12215.1"/>
    </source>
</evidence>
<dbReference type="Pfam" id="PF09673">
    <property type="entry name" value="TrbC_Ftype"/>
    <property type="match status" value="1"/>
</dbReference>
<gene>
    <name evidence="3" type="ORF">HHL08_19065</name>
</gene>
<dbReference type="Proteomes" id="UP000519023">
    <property type="component" value="Unassembled WGS sequence"/>
</dbReference>
<sequence>MPICASSIPDALKRLLACLVLAAPAAPVCALEISHPGPQETGAHRTLTNEPNASDRLKTAMDARRPASTKGPASIPDIPHEERSRAFEGLRARSASPDIESRARSARERAAMQLETQREAMSARLHQAIGLAPPDPSPATRAAQDSRAGTHSPSDTWVPVLFVSSSMPIETLRTYAGQLERARGVLAFRGVPGGLVRIEPMARLSAQILRRDPGCEGPSCAMRDVQLIVDPLLFRQQGVARVPALAMIPGDPTRPYCEREDDLPARPDHLVLGDAALSGLLEEYGRIGGGREVRDAQARLSSR</sequence>
<keyword evidence="4" id="KW-1185">Reference proteome</keyword>
<feature type="region of interest" description="Disordered" evidence="1">
    <location>
        <begin position="130"/>
        <end position="154"/>
    </location>
</feature>
<feature type="region of interest" description="Disordered" evidence="1">
    <location>
        <begin position="62"/>
        <end position="81"/>
    </location>
</feature>
<comment type="caution">
    <text evidence="3">The sequence shown here is derived from an EMBL/GenBank/DDBJ whole genome shotgun (WGS) entry which is preliminary data.</text>
</comment>
<keyword evidence="2" id="KW-0732">Signal</keyword>
<proteinExistence type="predicted"/>